<evidence type="ECO:0000256" key="3">
    <source>
        <dbReference type="ARBA" id="ARBA00038984"/>
    </source>
</evidence>
<evidence type="ECO:0000256" key="1">
    <source>
        <dbReference type="ARBA" id="ARBA00010928"/>
    </source>
</evidence>
<dbReference type="Pfam" id="PF01408">
    <property type="entry name" value="GFO_IDH_MocA"/>
    <property type="match status" value="1"/>
</dbReference>
<protein>
    <recommendedName>
        <fullName evidence="3">D-xylose 1-dehydrogenase (NADP(+), D-xylono-1,5-lactone-forming)</fullName>
        <ecNumber evidence="3">1.1.1.179</ecNumber>
    </recommendedName>
    <alternativeName>
        <fullName evidence="4">D-xylose-NADP dehydrogenase</fullName>
    </alternativeName>
</protein>
<dbReference type="OrthoDB" id="6417021at2759"/>
<dbReference type="InterPro" id="IPR050984">
    <property type="entry name" value="Gfo/Idh/MocA_domain"/>
</dbReference>
<dbReference type="SUPFAM" id="SSF55347">
    <property type="entry name" value="Glyceraldehyde-3-phosphate dehydrogenase-like, C-terminal domain"/>
    <property type="match status" value="1"/>
</dbReference>
<dbReference type="EC" id="1.1.1.179" evidence="3"/>
<evidence type="ECO:0000259" key="6">
    <source>
        <dbReference type="Pfam" id="PF01408"/>
    </source>
</evidence>
<dbReference type="eggNOG" id="KOG2741">
    <property type="taxonomic scope" value="Eukaryota"/>
</dbReference>
<dbReference type="PANTHER" id="PTHR22604">
    <property type="entry name" value="OXIDOREDUCTASES"/>
    <property type="match status" value="1"/>
</dbReference>
<dbReference type="InterPro" id="IPR055170">
    <property type="entry name" value="GFO_IDH_MocA-like_dom"/>
</dbReference>
<name>M7T764_EUTLA</name>
<evidence type="ECO:0000259" key="7">
    <source>
        <dbReference type="Pfam" id="PF22725"/>
    </source>
</evidence>
<dbReference type="InterPro" id="IPR000683">
    <property type="entry name" value="Gfo/Idh/MocA-like_OxRdtase_N"/>
</dbReference>
<proteinExistence type="inferred from homology"/>
<evidence type="ECO:0000313" key="9">
    <source>
        <dbReference type="Proteomes" id="UP000012174"/>
    </source>
</evidence>
<dbReference type="Proteomes" id="UP000012174">
    <property type="component" value="Unassembled WGS sequence"/>
</dbReference>
<dbReference type="EMBL" id="KB707421">
    <property type="protein sequence ID" value="EMR62505.1"/>
    <property type="molecule type" value="Genomic_DNA"/>
</dbReference>
<reference evidence="9" key="1">
    <citation type="journal article" date="2013" name="Genome Announc.">
        <title>Draft genome sequence of the grapevine dieback fungus Eutypa lata UCR-EL1.</title>
        <authorList>
            <person name="Blanco-Ulate B."/>
            <person name="Rolshausen P.E."/>
            <person name="Cantu D."/>
        </authorList>
    </citation>
    <scope>NUCLEOTIDE SEQUENCE [LARGE SCALE GENOMIC DNA]</scope>
    <source>
        <strain evidence="9">UCR-EL1</strain>
    </source>
</reference>
<dbReference type="AlphaFoldDB" id="M7T764"/>
<dbReference type="HOGENOM" id="CLU_023194_5_2_1"/>
<evidence type="ECO:0000256" key="4">
    <source>
        <dbReference type="ARBA" id="ARBA00042988"/>
    </source>
</evidence>
<dbReference type="Gene3D" id="3.40.50.720">
    <property type="entry name" value="NAD(P)-binding Rossmann-like Domain"/>
    <property type="match status" value="1"/>
</dbReference>
<sequence>MGATLSRLYQAFNPPRVAKSVTALKFGVLGAANAAGLAMILPARSHPEVIVQAISARDHKRADAYAKKHGIPEVKDTYQDILDDPNIDCVFIPLPNTLHYEWAVKAIRAGKHVLLEKPSVANSVEAESLFNLPELSQPNAPVLLEAMHNRFYPAYALFLSLINPADVVHVNAFSMIPKWFTKPGDIYFNYSLAGGSMMQMGTYNLALLRDIFGADPEECLNCNADNGPKGEENFDKIDYEFTARFRFPNGGIAEARSTMKGPLFWTPSHATVTHKEVAVVDATLPASQQKFQTREVTLHGFVHGIVWHRVDVNDAFQIRTTDDGKVVKKWVEKKSHKAYTFQEAGGVFADLPGEVYWMSFRHQLEAFVNRIKGRKTLQWIDGQDSVTQMKMIDMAYEKSGLGPRPGGTFKVD</sequence>
<dbReference type="GO" id="GO:0047837">
    <property type="term" value="F:D-xylose 1-dehydrogenase (NADP+) activity"/>
    <property type="evidence" value="ECO:0007669"/>
    <property type="project" value="UniProtKB-EC"/>
</dbReference>
<keyword evidence="2" id="KW-0560">Oxidoreductase</keyword>
<organism evidence="8 9">
    <name type="scientific">Eutypa lata (strain UCR-EL1)</name>
    <name type="common">Grapevine dieback disease fungus</name>
    <name type="synonym">Eutypa armeniacae</name>
    <dbReference type="NCBI Taxonomy" id="1287681"/>
    <lineage>
        <taxon>Eukaryota</taxon>
        <taxon>Fungi</taxon>
        <taxon>Dikarya</taxon>
        <taxon>Ascomycota</taxon>
        <taxon>Pezizomycotina</taxon>
        <taxon>Sordariomycetes</taxon>
        <taxon>Xylariomycetidae</taxon>
        <taxon>Xylariales</taxon>
        <taxon>Diatrypaceae</taxon>
        <taxon>Eutypa</taxon>
    </lineage>
</organism>
<dbReference type="PANTHER" id="PTHR22604:SF105">
    <property type="entry name" value="TRANS-1,2-DIHYDROBENZENE-1,2-DIOL DEHYDROGENASE"/>
    <property type="match status" value="1"/>
</dbReference>
<feature type="domain" description="Gfo/Idh/MocA-like oxidoreductase N-terminal" evidence="6">
    <location>
        <begin position="24"/>
        <end position="132"/>
    </location>
</feature>
<keyword evidence="9" id="KW-1185">Reference proteome</keyword>
<evidence type="ECO:0000256" key="2">
    <source>
        <dbReference type="ARBA" id="ARBA00023002"/>
    </source>
</evidence>
<evidence type="ECO:0000313" key="8">
    <source>
        <dbReference type="EMBL" id="EMR62505.1"/>
    </source>
</evidence>
<comment type="catalytic activity">
    <reaction evidence="5">
        <text>D-xylose + NADP(+) = D-xylono-1,5-lactone + NADPH + H(+)</text>
        <dbReference type="Rhea" id="RHEA:22000"/>
        <dbReference type="ChEBI" id="CHEBI:15378"/>
        <dbReference type="ChEBI" id="CHEBI:15867"/>
        <dbReference type="ChEBI" id="CHEBI:53455"/>
        <dbReference type="ChEBI" id="CHEBI:57783"/>
        <dbReference type="ChEBI" id="CHEBI:58349"/>
        <dbReference type="EC" id="1.1.1.179"/>
    </reaction>
</comment>
<dbReference type="Gene3D" id="3.30.360.10">
    <property type="entry name" value="Dihydrodipicolinate Reductase, domain 2"/>
    <property type="match status" value="1"/>
</dbReference>
<accession>M7T764</accession>
<dbReference type="GO" id="GO:0000166">
    <property type="term" value="F:nucleotide binding"/>
    <property type="evidence" value="ECO:0007669"/>
    <property type="project" value="InterPro"/>
</dbReference>
<dbReference type="Pfam" id="PF22725">
    <property type="entry name" value="GFO_IDH_MocA_C3"/>
    <property type="match status" value="1"/>
</dbReference>
<dbReference type="InterPro" id="IPR036291">
    <property type="entry name" value="NAD(P)-bd_dom_sf"/>
</dbReference>
<dbReference type="KEGG" id="ela:UCREL1_10569"/>
<evidence type="ECO:0000256" key="5">
    <source>
        <dbReference type="ARBA" id="ARBA00049233"/>
    </source>
</evidence>
<gene>
    <name evidence="8" type="ORF">UCREL1_10569</name>
</gene>
<dbReference type="OMA" id="GEDWWMS"/>
<feature type="domain" description="GFO/IDH/MocA-like oxidoreductase" evidence="7">
    <location>
        <begin position="167"/>
        <end position="259"/>
    </location>
</feature>
<comment type="similarity">
    <text evidence="1">Belongs to the Gfo/Idh/MocA family.</text>
</comment>
<dbReference type="SUPFAM" id="SSF51735">
    <property type="entry name" value="NAD(P)-binding Rossmann-fold domains"/>
    <property type="match status" value="1"/>
</dbReference>